<organism evidence="2 3">
    <name type="scientific">Occallatibacter riparius</name>
    <dbReference type="NCBI Taxonomy" id="1002689"/>
    <lineage>
        <taxon>Bacteria</taxon>
        <taxon>Pseudomonadati</taxon>
        <taxon>Acidobacteriota</taxon>
        <taxon>Terriglobia</taxon>
        <taxon>Terriglobales</taxon>
        <taxon>Acidobacteriaceae</taxon>
        <taxon>Occallatibacter</taxon>
    </lineage>
</organism>
<dbReference type="EMBL" id="CP093313">
    <property type="protein sequence ID" value="UWZ85796.1"/>
    <property type="molecule type" value="Genomic_DNA"/>
</dbReference>
<reference evidence="2" key="1">
    <citation type="submission" date="2021-04" db="EMBL/GenBank/DDBJ databases">
        <title>Phylogenetic analysis of Acidobacteriaceae.</title>
        <authorList>
            <person name="Qiu L."/>
            <person name="Zhang Q."/>
        </authorList>
    </citation>
    <scope>NUCLEOTIDE SEQUENCE</scope>
    <source>
        <strain evidence="2">DSM 25168</strain>
    </source>
</reference>
<keyword evidence="3" id="KW-1185">Reference proteome</keyword>
<evidence type="ECO:0000259" key="1">
    <source>
        <dbReference type="Pfam" id="PF18120"/>
    </source>
</evidence>
<sequence length="124" mass="13909">MAVEEDQITDLRLTFSQFESVVTFGTPRPSYGGLFGSGNKNRTGRAMVAELGPDEFLICGFDALINFRPNRGSELRKAQFLSAEEGEFVDGKWQSRRLINGDETFFGISFPSEGKWVKVKLKAY</sequence>
<dbReference type="InterPro" id="IPR040719">
    <property type="entry name" value="DUF5597"/>
</dbReference>
<proteinExistence type="predicted"/>
<dbReference type="KEGG" id="orp:MOP44_07575"/>
<dbReference type="Proteomes" id="UP001059380">
    <property type="component" value="Chromosome"/>
</dbReference>
<dbReference type="Pfam" id="PF18120">
    <property type="entry name" value="DUF5597"/>
    <property type="match status" value="1"/>
</dbReference>
<protein>
    <submittedName>
        <fullName evidence="2">DUF5597 domain-containing protein</fullName>
    </submittedName>
</protein>
<name>A0A9J7BSE2_9BACT</name>
<evidence type="ECO:0000313" key="2">
    <source>
        <dbReference type="EMBL" id="UWZ85796.1"/>
    </source>
</evidence>
<dbReference type="RefSeq" id="WP_260795399.1">
    <property type="nucleotide sequence ID" value="NZ_CP093313.1"/>
</dbReference>
<feature type="domain" description="DUF5597" evidence="1">
    <location>
        <begin position="9"/>
        <end position="110"/>
    </location>
</feature>
<gene>
    <name evidence="2" type="ORF">MOP44_07575</name>
</gene>
<accession>A0A9J7BSE2</accession>
<evidence type="ECO:0000313" key="3">
    <source>
        <dbReference type="Proteomes" id="UP001059380"/>
    </source>
</evidence>
<dbReference type="Gene3D" id="2.60.220.20">
    <property type="entry name" value="putative beta-Galactosidase from caulobacter crescentus"/>
    <property type="match status" value="1"/>
</dbReference>
<dbReference type="AlphaFoldDB" id="A0A9J7BSE2"/>